<organism evidence="1 2">
    <name type="scientific">Stutzerimonas chloritidismutans AW-1</name>
    <dbReference type="NCBI Taxonomy" id="1263865"/>
    <lineage>
        <taxon>Bacteria</taxon>
        <taxon>Pseudomonadati</taxon>
        <taxon>Pseudomonadota</taxon>
        <taxon>Gammaproteobacteria</taxon>
        <taxon>Pseudomonadales</taxon>
        <taxon>Pseudomonadaceae</taxon>
        <taxon>Stutzerimonas</taxon>
    </lineage>
</organism>
<reference evidence="1 2" key="1">
    <citation type="submission" date="2013-07" db="EMBL/GenBank/DDBJ databases">
        <authorList>
            <person name="Schaap P.J."/>
            <person name="Mehboob F."/>
            <person name="Oosterkamp M.J."/>
            <person name="de Vos W.M."/>
            <person name="Stams A.J.M."/>
            <person name="Koehorst J.J."/>
        </authorList>
    </citation>
    <scope>NUCLEOTIDE SEQUENCE [LARGE SCALE GENOMIC DNA]</scope>
    <source>
        <strain evidence="1 2">AW-1</strain>
    </source>
</reference>
<dbReference type="PATRIC" id="fig|1263865.4.peg.1384"/>
<gene>
    <name evidence="1" type="ORF">F753_07090</name>
</gene>
<proteinExistence type="predicted"/>
<dbReference type="EMBL" id="AOFQ01000019">
    <property type="protein sequence ID" value="ESR00084.1"/>
    <property type="molecule type" value="Genomic_DNA"/>
</dbReference>
<dbReference type="Proteomes" id="UP000017822">
    <property type="component" value="Unassembled WGS sequence"/>
</dbReference>
<evidence type="ECO:0000313" key="2">
    <source>
        <dbReference type="Proteomes" id="UP000017822"/>
    </source>
</evidence>
<dbReference type="AlphaFoldDB" id="V4QJM0"/>
<sequence length="73" mass="8041">MKIKPIRTDGDLATALALMEQLWGAPIGTPESDALEALAALIEKYEDEHYPIPPSDPVEAIRFRMEQHGLGVI</sequence>
<evidence type="ECO:0000313" key="1">
    <source>
        <dbReference type="EMBL" id="ESR00084.1"/>
    </source>
</evidence>
<protein>
    <recommendedName>
        <fullName evidence="3">Transcriptional regulator</fullName>
    </recommendedName>
</protein>
<comment type="caution">
    <text evidence="1">The sequence shown here is derived from an EMBL/GenBank/DDBJ whole genome shotgun (WGS) entry which is preliminary data.</text>
</comment>
<evidence type="ECO:0008006" key="3">
    <source>
        <dbReference type="Google" id="ProtNLM"/>
    </source>
</evidence>
<name>V4QJM0_STUCH</name>
<accession>V4QJM0</accession>